<evidence type="ECO:0000256" key="1">
    <source>
        <dbReference type="SAM" id="MobiDB-lite"/>
    </source>
</evidence>
<proteinExistence type="predicted"/>
<feature type="domain" description="Prion-inhibition and propagation HeLo" evidence="3">
    <location>
        <begin position="23"/>
        <end position="223"/>
    </location>
</feature>
<organism evidence="4 5">
    <name type="scientific">Achaetomium macrosporum</name>
    <dbReference type="NCBI Taxonomy" id="79813"/>
    <lineage>
        <taxon>Eukaryota</taxon>
        <taxon>Fungi</taxon>
        <taxon>Dikarya</taxon>
        <taxon>Ascomycota</taxon>
        <taxon>Pezizomycotina</taxon>
        <taxon>Sordariomycetes</taxon>
        <taxon>Sordariomycetidae</taxon>
        <taxon>Sordariales</taxon>
        <taxon>Chaetomiaceae</taxon>
        <taxon>Achaetomium</taxon>
    </lineage>
</organism>
<dbReference type="InterPro" id="IPR010730">
    <property type="entry name" value="HET"/>
</dbReference>
<dbReference type="InterPro" id="IPR038305">
    <property type="entry name" value="HeLo_sf"/>
</dbReference>
<evidence type="ECO:0000313" key="5">
    <source>
        <dbReference type="Proteomes" id="UP001303760"/>
    </source>
</evidence>
<accession>A0AAN7CA97</accession>
<sequence>MYATSRHSIANTRERIPRPVLEVGDLWRTCLRGLMAIDTGEGQGDDYDDVCIKFELERIRLLFWGEGVYVADLDDTAYSAYETLDEEQKRGMAMHSLGQLRGVLDNPDKLEKDYGLRQVSNTDLSPPLYSTSLRRIGSPTSPIFKEAYGKAISLATDHDRQSSIDKVAKWMIVDKRKFLDMITLIRVLIDDLHNVEEYLHRVTQRYIYDGISTATDIEVLKLLQAATMGDYEDVLQAANARLEELEKQSDDPESHQPTRHATDTANSEDLDELAVRTQVIGLSTEDNKTNADLLAASESAPQTSVKANEAQDRLCYNCERTVMIDDRQLGSISRNQDGFQIFEYTKIDTRNQQYTPDGGIKIIDDLPDLPRLRAKGDGPFGCDFCRFLRRSILQNYSDEKRARNRVEIQLSYAFDGSSTRGPFAFQAILSPRSESYPPKLVFPVVANGDCAEWLRLEPPIRDTLDSRSLEGLQNVLAHFQSLPESTNHSGDKFLPTRLLEIAPEDTTPNSQALRLVLQEDLDQELAHSRDVQYAALSYCWGSASEAATQAVTKKDTLGDRRDGIPAEDLPPVISDAIKVCRALSIRYLWVDALCIIQDSVTDWEIEAPKMAEVYGAAFLTICCIASTSCRQGFLERGPVDSVEIPFNSALLPQIKGSYKFWQAIPVLTSGQPLNPYQAQGAISYSKWNTRGWTFQEFQFSSKLLCIGSLRSYLVNSEKVITELGLEETLEGALAIPLHNQIKETFQVEYDKSKAYDMWMDIVEAYTGRQLTYLADSLPAISGVAQTFSQGLKDEYKAGLWSGDLPRQLLWDVDDDQKPDPSRPWSSEHVQSLQSLLDFLSDRRRCPSPSWSWSSRPINIKYFSIRLYSTAKMFLQLAHSLEARTVVEGKNPVGPVSHGELVITSEVKRLESRFTTKKVHKYGRLEKFWYVFLDGDIDQRMVLNFDCVMSNADLDAREILLVVVGFTTSLPTTWGLIICKHPDVPRRDVWCRIGTFSHNGPHGVDGWRQFAGDAVMKTVVIV</sequence>
<evidence type="ECO:0000259" key="3">
    <source>
        <dbReference type="Pfam" id="PF14479"/>
    </source>
</evidence>
<evidence type="ECO:0000259" key="2">
    <source>
        <dbReference type="Pfam" id="PF06985"/>
    </source>
</evidence>
<comment type="caution">
    <text evidence="4">The sequence shown here is derived from an EMBL/GenBank/DDBJ whole genome shotgun (WGS) entry which is preliminary data.</text>
</comment>
<gene>
    <name evidence="4" type="ORF">C8A03DRAFT_33790</name>
</gene>
<keyword evidence="5" id="KW-1185">Reference proteome</keyword>
<dbReference type="PANTHER" id="PTHR33112:SF16">
    <property type="entry name" value="HETEROKARYON INCOMPATIBILITY DOMAIN-CONTAINING PROTEIN"/>
    <property type="match status" value="1"/>
</dbReference>
<feature type="region of interest" description="Disordered" evidence="1">
    <location>
        <begin position="244"/>
        <end position="268"/>
    </location>
</feature>
<reference evidence="4" key="2">
    <citation type="submission" date="2023-05" db="EMBL/GenBank/DDBJ databases">
        <authorList>
            <consortium name="Lawrence Berkeley National Laboratory"/>
            <person name="Steindorff A."/>
            <person name="Hensen N."/>
            <person name="Bonometti L."/>
            <person name="Westerberg I."/>
            <person name="Brannstrom I.O."/>
            <person name="Guillou S."/>
            <person name="Cros-Aarteil S."/>
            <person name="Calhoun S."/>
            <person name="Haridas S."/>
            <person name="Kuo A."/>
            <person name="Mondo S."/>
            <person name="Pangilinan J."/>
            <person name="Riley R."/>
            <person name="Labutti K."/>
            <person name="Andreopoulos B."/>
            <person name="Lipzen A."/>
            <person name="Chen C."/>
            <person name="Yanf M."/>
            <person name="Daum C."/>
            <person name="Ng V."/>
            <person name="Clum A."/>
            <person name="Ohm R."/>
            <person name="Martin F."/>
            <person name="Silar P."/>
            <person name="Natvig D."/>
            <person name="Lalanne C."/>
            <person name="Gautier V."/>
            <person name="Ament-Velasquez S.L."/>
            <person name="Kruys A."/>
            <person name="Hutchinson M.I."/>
            <person name="Powell A.J."/>
            <person name="Barry K."/>
            <person name="Miller A.N."/>
            <person name="Grigoriev I.V."/>
            <person name="Debuchy R."/>
            <person name="Gladieux P."/>
            <person name="Thoren M.H."/>
            <person name="Johannesson H."/>
        </authorList>
    </citation>
    <scope>NUCLEOTIDE SEQUENCE</scope>
    <source>
        <strain evidence="4">CBS 532.94</strain>
    </source>
</reference>
<dbReference type="Gene3D" id="1.20.120.1020">
    <property type="entry name" value="Prion-inhibition and propagation, HeLo domain"/>
    <property type="match status" value="1"/>
</dbReference>
<dbReference type="PANTHER" id="PTHR33112">
    <property type="entry name" value="DOMAIN PROTEIN, PUTATIVE-RELATED"/>
    <property type="match status" value="1"/>
</dbReference>
<evidence type="ECO:0000313" key="4">
    <source>
        <dbReference type="EMBL" id="KAK4238185.1"/>
    </source>
</evidence>
<dbReference type="InterPro" id="IPR029498">
    <property type="entry name" value="HeLo_dom"/>
</dbReference>
<feature type="compositionally biased region" description="Basic and acidic residues" evidence="1">
    <location>
        <begin position="244"/>
        <end position="262"/>
    </location>
</feature>
<feature type="domain" description="Heterokaryon incompatibility" evidence="2">
    <location>
        <begin position="533"/>
        <end position="696"/>
    </location>
</feature>
<dbReference type="EMBL" id="MU860105">
    <property type="protein sequence ID" value="KAK4238185.1"/>
    <property type="molecule type" value="Genomic_DNA"/>
</dbReference>
<dbReference type="Proteomes" id="UP001303760">
    <property type="component" value="Unassembled WGS sequence"/>
</dbReference>
<dbReference type="Pfam" id="PF06985">
    <property type="entry name" value="HET"/>
    <property type="match status" value="1"/>
</dbReference>
<protein>
    <submittedName>
        <fullName evidence="4">Heterokaryon incompatibility protein-domain-containing protein</fullName>
    </submittedName>
</protein>
<dbReference type="AlphaFoldDB" id="A0AAN7CA97"/>
<name>A0AAN7CA97_9PEZI</name>
<reference evidence="4" key="1">
    <citation type="journal article" date="2023" name="Mol. Phylogenet. Evol.">
        <title>Genome-scale phylogeny and comparative genomics of the fungal order Sordariales.</title>
        <authorList>
            <person name="Hensen N."/>
            <person name="Bonometti L."/>
            <person name="Westerberg I."/>
            <person name="Brannstrom I.O."/>
            <person name="Guillou S."/>
            <person name="Cros-Aarteil S."/>
            <person name="Calhoun S."/>
            <person name="Haridas S."/>
            <person name="Kuo A."/>
            <person name="Mondo S."/>
            <person name="Pangilinan J."/>
            <person name="Riley R."/>
            <person name="LaButti K."/>
            <person name="Andreopoulos B."/>
            <person name="Lipzen A."/>
            <person name="Chen C."/>
            <person name="Yan M."/>
            <person name="Daum C."/>
            <person name="Ng V."/>
            <person name="Clum A."/>
            <person name="Steindorff A."/>
            <person name="Ohm R.A."/>
            <person name="Martin F."/>
            <person name="Silar P."/>
            <person name="Natvig D.O."/>
            <person name="Lalanne C."/>
            <person name="Gautier V."/>
            <person name="Ament-Velasquez S.L."/>
            <person name="Kruys A."/>
            <person name="Hutchinson M.I."/>
            <person name="Powell A.J."/>
            <person name="Barry K."/>
            <person name="Miller A.N."/>
            <person name="Grigoriev I.V."/>
            <person name="Debuchy R."/>
            <person name="Gladieux P."/>
            <person name="Hiltunen Thoren M."/>
            <person name="Johannesson H."/>
        </authorList>
    </citation>
    <scope>NUCLEOTIDE SEQUENCE</scope>
    <source>
        <strain evidence="4">CBS 532.94</strain>
    </source>
</reference>
<dbReference type="Pfam" id="PF14479">
    <property type="entry name" value="HeLo"/>
    <property type="match status" value="1"/>
</dbReference>